<evidence type="ECO:0000313" key="7">
    <source>
        <dbReference type="Proteomes" id="UP000553888"/>
    </source>
</evidence>
<evidence type="ECO:0000256" key="3">
    <source>
        <dbReference type="ARBA" id="ARBA00023125"/>
    </source>
</evidence>
<dbReference type="Gene3D" id="3.40.190.10">
    <property type="entry name" value="Periplasmic binding protein-like II"/>
    <property type="match status" value="2"/>
</dbReference>
<dbReference type="GO" id="GO:0003700">
    <property type="term" value="F:DNA-binding transcription factor activity"/>
    <property type="evidence" value="ECO:0007669"/>
    <property type="project" value="InterPro"/>
</dbReference>
<gene>
    <name evidence="6" type="ORF">BJ979_001097</name>
</gene>
<evidence type="ECO:0000313" key="6">
    <source>
        <dbReference type="EMBL" id="NYG98471.1"/>
    </source>
</evidence>
<dbReference type="Proteomes" id="UP000553888">
    <property type="component" value="Unassembled WGS sequence"/>
</dbReference>
<dbReference type="InterPro" id="IPR036388">
    <property type="entry name" value="WH-like_DNA-bd_sf"/>
</dbReference>
<keyword evidence="7" id="KW-1185">Reference proteome</keyword>
<dbReference type="Gene3D" id="1.10.10.10">
    <property type="entry name" value="Winged helix-like DNA-binding domain superfamily/Winged helix DNA-binding domain"/>
    <property type="match status" value="1"/>
</dbReference>
<name>A0A852YB98_9MICO</name>
<comment type="similarity">
    <text evidence="1">Belongs to the LysR transcriptional regulatory family.</text>
</comment>
<dbReference type="SUPFAM" id="SSF53850">
    <property type="entry name" value="Periplasmic binding protein-like II"/>
    <property type="match status" value="1"/>
</dbReference>
<evidence type="ECO:0000256" key="2">
    <source>
        <dbReference type="ARBA" id="ARBA00023015"/>
    </source>
</evidence>
<dbReference type="PANTHER" id="PTHR30346:SF0">
    <property type="entry name" value="HCA OPERON TRANSCRIPTIONAL ACTIVATOR HCAR"/>
    <property type="match status" value="1"/>
</dbReference>
<comment type="caution">
    <text evidence="6">The sequence shown here is derived from an EMBL/GenBank/DDBJ whole genome shotgun (WGS) entry which is preliminary data.</text>
</comment>
<dbReference type="EMBL" id="JACBZY010000001">
    <property type="protein sequence ID" value="NYG98471.1"/>
    <property type="molecule type" value="Genomic_DNA"/>
</dbReference>
<evidence type="ECO:0000259" key="5">
    <source>
        <dbReference type="PROSITE" id="PS50931"/>
    </source>
</evidence>
<dbReference type="PANTHER" id="PTHR30346">
    <property type="entry name" value="TRANSCRIPTIONAL DUAL REGULATOR HCAR-RELATED"/>
    <property type="match status" value="1"/>
</dbReference>
<sequence>MTLEIRAIDAFLAVVARRSFTRAALDTGLSEAVLSRLVRTLEAELAAELLERRGANGVAPTEFGELFAAEAPRVMAAQHRFGELAQRLRAGVVGTVTIGWPGHGLGVLGDELLRAVRRRLPDIDLRTVHPPLDAQLRPLTERQVDVLLVREWMPDPDFAATGPIAVEERLLGVSANSALAGVDVPTCEQLRGMRLVPAGLPVSSACGDAWGAPLREGVHDGAGGGAHAANSAASESAGAELLVPLHPAATVAELFRRVRDEEGVCVVPSGLARRARPGDIRFLRLPEPAPSRASLVWRRDAADAAVLAVVDVLVEVAAAHPELGGCAPTPPAPR</sequence>
<dbReference type="PROSITE" id="PS50931">
    <property type="entry name" value="HTH_LYSR"/>
    <property type="match status" value="1"/>
</dbReference>
<dbReference type="GO" id="GO:0032993">
    <property type="term" value="C:protein-DNA complex"/>
    <property type="evidence" value="ECO:0007669"/>
    <property type="project" value="TreeGrafter"/>
</dbReference>
<keyword evidence="4" id="KW-0804">Transcription</keyword>
<dbReference type="SUPFAM" id="SSF46785">
    <property type="entry name" value="Winged helix' DNA-binding domain"/>
    <property type="match status" value="1"/>
</dbReference>
<dbReference type="InterPro" id="IPR000847">
    <property type="entry name" value="LysR_HTH_N"/>
</dbReference>
<evidence type="ECO:0000256" key="1">
    <source>
        <dbReference type="ARBA" id="ARBA00009437"/>
    </source>
</evidence>
<dbReference type="Pfam" id="PF00126">
    <property type="entry name" value="HTH_1"/>
    <property type="match status" value="1"/>
</dbReference>
<keyword evidence="3 6" id="KW-0238">DNA-binding</keyword>
<dbReference type="RefSeq" id="WP_179565950.1">
    <property type="nucleotide sequence ID" value="NZ_JACBZY010000001.1"/>
</dbReference>
<evidence type="ECO:0000256" key="4">
    <source>
        <dbReference type="ARBA" id="ARBA00023163"/>
    </source>
</evidence>
<dbReference type="GO" id="GO:0003677">
    <property type="term" value="F:DNA binding"/>
    <property type="evidence" value="ECO:0007669"/>
    <property type="project" value="UniProtKB-KW"/>
</dbReference>
<keyword evidence="2" id="KW-0805">Transcription regulation</keyword>
<reference evidence="6 7" key="1">
    <citation type="submission" date="2020-07" db="EMBL/GenBank/DDBJ databases">
        <title>Sequencing the genomes of 1000 actinobacteria strains.</title>
        <authorList>
            <person name="Klenk H.-P."/>
        </authorList>
    </citation>
    <scope>NUCLEOTIDE SEQUENCE [LARGE SCALE GENOMIC DNA]</scope>
    <source>
        <strain evidence="6 7">DSM 23141</strain>
    </source>
</reference>
<dbReference type="InterPro" id="IPR036390">
    <property type="entry name" value="WH_DNA-bd_sf"/>
</dbReference>
<dbReference type="AlphaFoldDB" id="A0A852YB98"/>
<proteinExistence type="inferred from homology"/>
<protein>
    <submittedName>
        <fullName evidence="6">DNA-binding transcriptional LysR family regulator</fullName>
    </submittedName>
</protein>
<feature type="domain" description="HTH lysR-type" evidence="5">
    <location>
        <begin position="3"/>
        <end position="61"/>
    </location>
</feature>
<organism evidence="6 7">
    <name type="scientific">Schumannella luteola</name>
    <dbReference type="NCBI Taxonomy" id="472059"/>
    <lineage>
        <taxon>Bacteria</taxon>
        <taxon>Bacillati</taxon>
        <taxon>Actinomycetota</taxon>
        <taxon>Actinomycetes</taxon>
        <taxon>Micrococcales</taxon>
        <taxon>Microbacteriaceae</taxon>
        <taxon>Schumannella</taxon>
    </lineage>
</organism>
<accession>A0A852YB98</accession>